<dbReference type="KEGG" id="mff:MFFC18_03650"/>
<dbReference type="STRING" id="980251.GCA_001642875_02451"/>
<evidence type="ECO:0000256" key="1">
    <source>
        <dbReference type="SAM" id="MobiDB-lite"/>
    </source>
</evidence>
<dbReference type="Proteomes" id="UP000322214">
    <property type="component" value="Chromosome"/>
</dbReference>
<feature type="region of interest" description="Disordered" evidence="1">
    <location>
        <begin position="124"/>
        <end position="144"/>
    </location>
</feature>
<reference evidence="2 3" key="1">
    <citation type="submission" date="2019-08" db="EMBL/GenBank/DDBJ databases">
        <title>Deep-cultivation of Planctomycetes and their phenomic and genomic characterization uncovers novel biology.</title>
        <authorList>
            <person name="Wiegand S."/>
            <person name="Jogler M."/>
            <person name="Boedeker C."/>
            <person name="Pinto D."/>
            <person name="Vollmers J."/>
            <person name="Rivas-Marin E."/>
            <person name="Kohn T."/>
            <person name="Peeters S.H."/>
            <person name="Heuer A."/>
            <person name="Rast P."/>
            <person name="Oberbeckmann S."/>
            <person name="Bunk B."/>
            <person name="Jeske O."/>
            <person name="Meyerdierks A."/>
            <person name="Storesund J.E."/>
            <person name="Kallscheuer N."/>
            <person name="Luecker S."/>
            <person name="Lage O.M."/>
            <person name="Pohl T."/>
            <person name="Merkel B.J."/>
            <person name="Hornburger P."/>
            <person name="Mueller R.-W."/>
            <person name="Bruemmer F."/>
            <person name="Labrenz M."/>
            <person name="Spormann A.M."/>
            <person name="Op den Camp H."/>
            <person name="Overmann J."/>
            <person name="Amann R."/>
            <person name="Jetten M.S.M."/>
            <person name="Mascher T."/>
            <person name="Medema M.H."/>
            <person name="Devos D.P."/>
            <person name="Kaster A.-K."/>
            <person name="Ovreas L."/>
            <person name="Rohde M."/>
            <person name="Galperin M.Y."/>
            <person name="Jogler C."/>
        </authorList>
    </citation>
    <scope>NUCLEOTIDE SEQUENCE [LARGE SCALE GENOMIC DNA]</scope>
    <source>
        <strain evidence="2 3">FC18</strain>
    </source>
</reference>
<keyword evidence="3" id="KW-1185">Reference proteome</keyword>
<evidence type="ECO:0000313" key="3">
    <source>
        <dbReference type="Proteomes" id="UP000322214"/>
    </source>
</evidence>
<proteinExistence type="predicted"/>
<protein>
    <submittedName>
        <fullName evidence="2">Uncharacterized protein</fullName>
    </submittedName>
</protein>
<gene>
    <name evidence="2" type="ORF">MFFC18_03650</name>
</gene>
<dbReference type="EMBL" id="CP042912">
    <property type="protein sequence ID" value="QEG20516.1"/>
    <property type="molecule type" value="Genomic_DNA"/>
</dbReference>
<organism evidence="2 3">
    <name type="scientific">Mariniblastus fucicola</name>
    <dbReference type="NCBI Taxonomy" id="980251"/>
    <lineage>
        <taxon>Bacteria</taxon>
        <taxon>Pseudomonadati</taxon>
        <taxon>Planctomycetota</taxon>
        <taxon>Planctomycetia</taxon>
        <taxon>Pirellulales</taxon>
        <taxon>Pirellulaceae</taxon>
        <taxon>Mariniblastus</taxon>
    </lineage>
</organism>
<accession>A0A5B9P7D9</accession>
<dbReference type="AlphaFoldDB" id="A0A5B9P7D9"/>
<name>A0A5B9P7D9_9BACT</name>
<dbReference type="RefSeq" id="WP_075084867.1">
    <property type="nucleotide sequence ID" value="NZ_CP042912.1"/>
</dbReference>
<feature type="compositionally biased region" description="Basic and acidic residues" evidence="1">
    <location>
        <begin position="135"/>
        <end position="144"/>
    </location>
</feature>
<sequence>MNRSAKKNRVRNGVLKMEAMLALVILVAAMNLASPLIHRINLLWSDAQRHQFAIQELANQLNGLTGLTSEAAQSALDEIEVSPACKKTLNEAAITGELQQDELGTRVTLQLSWSDRKNANPVTLSGWLRNTGADQKSDSREDQK</sequence>
<evidence type="ECO:0000313" key="2">
    <source>
        <dbReference type="EMBL" id="QEG20516.1"/>
    </source>
</evidence>